<name>A0A367CIN5_9ENTE</name>
<keyword evidence="1" id="KW-0732">Signal</keyword>
<dbReference type="Proteomes" id="UP000252797">
    <property type="component" value="Unassembled WGS sequence"/>
</dbReference>
<feature type="signal peptide" evidence="1">
    <location>
        <begin position="1"/>
        <end position="29"/>
    </location>
</feature>
<accession>A0A367CIN5</accession>
<evidence type="ECO:0000256" key="1">
    <source>
        <dbReference type="SAM" id="SignalP"/>
    </source>
</evidence>
<feature type="chain" id="PRO_5038473098" evidence="1">
    <location>
        <begin position="30"/>
        <end position="117"/>
    </location>
</feature>
<organism evidence="2 3">
    <name type="scientific">Enterococcus durans</name>
    <dbReference type="NCBI Taxonomy" id="53345"/>
    <lineage>
        <taxon>Bacteria</taxon>
        <taxon>Bacillati</taxon>
        <taxon>Bacillota</taxon>
        <taxon>Bacilli</taxon>
        <taxon>Lactobacillales</taxon>
        <taxon>Enterococcaceae</taxon>
        <taxon>Enterococcus</taxon>
    </lineage>
</organism>
<comment type="caution">
    <text evidence="2">The sequence shown here is derived from an EMBL/GenBank/DDBJ whole genome shotgun (WGS) entry which is preliminary data.</text>
</comment>
<reference evidence="2 3" key="1">
    <citation type="submission" date="2015-06" db="EMBL/GenBank/DDBJ databases">
        <title>The Genome Sequence of Enterococcus durans 4EA1.</title>
        <authorList>
            <consortium name="The Broad Institute Genomics Platform"/>
            <consortium name="The Broad Institute Genome Sequencing Center for Infectious Disease"/>
            <person name="Earl A.M."/>
            <person name="Van Tyne D."/>
            <person name="Lebreton F."/>
            <person name="Saavedra J.T."/>
            <person name="Gilmore M.S."/>
            <person name="Manson Mcguire A."/>
            <person name="Clock S."/>
            <person name="Crupain M."/>
            <person name="Rangan U."/>
            <person name="Young S."/>
            <person name="Abouelleil A."/>
            <person name="Cao P."/>
            <person name="Chapman S.B."/>
            <person name="Griggs A."/>
            <person name="Priest M."/>
            <person name="Shea T."/>
            <person name="Wortman J."/>
            <person name="Nusbaum C."/>
            <person name="Birren B."/>
        </authorList>
    </citation>
    <scope>NUCLEOTIDE SEQUENCE [LARGE SCALE GENOMIC DNA]</scope>
    <source>
        <strain evidence="2 3">4EA1</strain>
    </source>
</reference>
<protein>
    <submittedName>
        <fullName evidence="2">Uncharacterized protein</fullName>
    </submittedName>
</protein>
<dbReference type="EMBL" id="LEPB01000001">
    <property type="protein sequence ID" value="RCA11880.1"/>
    <property type="molecule type" value="Genomic_DNA"/>
</dbReference>
<sequence>MLRKKWVLLGICFVSLSASLLLEMTTNVAAEELTLPPSSYVVQPDSVSRSNIWIKGKAPYIYYQEQAYGTLYRGYLGLDTVMPNGWGIYKGRLYKLGLPYPIPSRLSIKKGEYNNDK</sequence>
<gene>
    <name evidence="2" type="ORF">EA71_00084</name>
</gene>
<evidence type="ECO:0000313" key="2">
    <source>
        <dbReference type="EMBL" id="RCA11880.1"/>
    </source>
</evidence>
<proteinExistence type="predicted"/>
<evidence type="ECO:0000313" key="3">
    <source>
        <dbReference type="Proteomes" id="UP000252797"/>
    </source>
</evidence>
<dbReference type="RefSeq" id="WP_113845093.1">
    <property type="nucleotide sequence ID" value="NZ_CABGIZ010000027.1"/>
</dbReference>
<dbReference type="AlphaFoldDB" id="A0A367CIN5"/>